<dbReference type="Proteomes" id="UP000241193">
    <property type="component" value="Unassembled WGS sequence"/>
</dbReference>
<comment type="caution">
    <text evidence="1">The sequence shown here is derived from an EMBL/GenBank/DDBJ whole genome shotgun (WGS) entry which is preliminary data.</text>
</comment>
<organism evidence="1 2">
    <name type="scientific">Pseudothauera lacus</name>
    <dbReference type="NCBI Taxonomy" id="2136175"/>
    <lineage>
        <taxon>Bacteria</taxon>
        <taxon>Pseudomonadati</taxon>
        <taxon>Pseudomonadota</taxon>
        <taxon>Betaproteobacteria</taxon>
        <taxon>Rhodocyclales</taxon>
        <taxon>Zoogloeaceae</taxon>
        <taxon>Pseudothauera</taxon>
    </lineage>
</organism>
<evidence type="ECO:0000313" key="1">
    <source>
        <dbReference type="EMBL" id="PTD96986.1"/>
    </source>
</evidence>
<protein>
    <submittedName>
        <fullName evidence="1">Uncharacterized protein</fullName>
    </submittedName>
</protein>
<reference evidence="1 2" key="2">
    <citation type="submission" date="2018-04" db="EMBL/GenBank/DDBJ databases">
        <title>Thauera lacus sp. nov., isolated from an saline lake in Inner Mongolia, China.</title>
        <authorList>
            <person name="Liang Q.-Y."/>
        </authorList>
    </citation>
    <scope>NUCLEOTIDE SEQUENCE [LARGE SCALE GENOMIC DNA]</scope>
    <source>
        <strain evidence="1 2">D20</strain>
    </source>
</reference>
<gene>
    <name evidence="1" type="ORF">C8261_06195</name>
</gene>
<dbReference type="RefSeq" id="WP_107492795.1">
    <property type="nucleotide sequence ID" value="NZ_PZKC01000004.1"/>
</dbReference>
<accession>A0A2T4IGZ6</accession>
<dbReference type="AlphaFoldDB" id="A0A2T4IGZ6"/>
<reference evidence="1 2" key="1">
    <citation type="submission" date="2018-03" db="EMBL/GenBank/DDBJ databases">
        <authorList>
            <person name="Keele B.F."/>
        </authorList>
    </citation>
    <scope>NUCLEOTIDE SEQUENCE [LARGE SCALE GENOMIC DNA]</scope>
    <source>
        <strain evidence="1 2">D20</strain>
    </source>
</reference>
<proteinExistence type="predicted"/>
<name>A0A2T4IGZ6_9RHOO</name>
<evidence type="ECO:0000313" key="2">
    <source>
        <dbReference type="Proteomes" id="UP000241193"/>
    </source>
</evidence>
<sequence>MPKTALPRFHLPTADGLYQAIPFVFVSERMLADILAERRALLDALPTAQRARQQQLFARYDPQLSGQAFQDILTLFGTSGRR</sequence>
<dbReference type="EMBL" id="PZKC01000004">
    <property type="protein sequence ID" value="PTD96986.1"/>
    <property type="molecule type" value="Genomic_DNA"/>
</dbReference>
<keyword evidence="2" id="KW-1185">Reference proteome</keyword>
<dbReference type="OrthoDB" id="8527290at2"/>